<dbReference type="PANTHER" id="PTHR24235:SF29">
    <property type="entry name" value="GH23382P"/>
    <property type="match status" value="1"/>
</dbReference>
<dbReference type="PROSITE" id="PS00237">
    <property type="entry name" value="G_PROTEIN_RECEP_F1_1"/>
    <property type="match status" value="1"/>
</dbReference>
<dbReference type="FunCoup" id="B3SCT6">
    <property type="interactions" value="527"/>
</dbReference>
<feature type="transmembrane region" description="Helical" evidence="9">
    <location>
        <begin position="79"/>
        <end position="101"/>
    </location>
</feature>
<evidence type="ECO:0000256" key="7">
    <source>
        <dbReference type="ARBA" id="ARBA00023224"/>
    </source>
</evidence>
<proteinExistence type="inferred from homology"/>
<dbReference type="GO" id="GO:0004930">
    <property type="term" value="F:G protein-coupled receptor activity"/>
    <property type="evidence" value="ECO:0007669"/>
    <property type="project" value="UniProtKB-KW"/>
</dbReference>
<organism evidence="11 12">
    <name type="scientific">Trichoplax adhaerens</name>
    <name type="common">Trichoplax reptans</name>
    <dbReference type="NCBI Taxonomy" id="10228"/>
    <lineage>
        <taxon>Eukaryota</taxon>
        <taxon>Metazoa</taxon>
        <taxon>Placozoa</taxon>
        <taxon>Uniplacotomia</taxon>
        <taxon>Trichoplacea</taxon>
        <taxon>Trichoplacidae</taxon>
        <taxon>Trichoplax</taxon>
    </lineage>
</organism>
<evidence type="ECO:0000256" key="4">
    <source>
        <dbReference type="ARBA" id="ARBA00023040"/>
    </source>
</evidence>
<comment type="similarity">
    <text evidence="8">Belongs to the G-protein coupled receptor 1 family.</text>
</comment>
<keyword evidence="12" id="KW-1185">Reference proteome</keyword>
<dbReference type="CTD" id="6759259"/>
<sequence length="302" mass="34714">MRVTVISDIICTIASFIGYIQVASRQLDYYGGTMMCRVSLYFTFTSYGISMMNLCLIGIDRYYSMKPFSNVYGRNKNRILIFGEVAIAISSASVTAPVIVFVRVHHNDTLQCDIPEITPSISAYLIAFTIIEFFLPAILIIVIYWKIIKLQKSYITPKDAFSVEREEDSLRKKRFIKMLLSISVSYILISWPFFASMVGLAITRQSFMDVRMNNIGYFLLLFFSLAVTTSTVILNPFIYLKFDKRIRYGSVKLIKRLIPYQCTRQIDINNFNSAISNSYPLKVEHSIYLSNLINSRTSQNKC</sequence>
<evidence type="ECO:0000256" key="8">
    <source>
        <dbReference type="RuleBase" id="RU000688"/>
    </source>
</evidence>
<feature type="transmembrane region" description="Helical" evidence="9">
    <location>
        <begin position="121"/>
        <end position="145"/>
    </location>
</feature>
<evidence type="ECO:0000313" key="12">
    <source>
        <dbReference type="Proteomes" id="UP000009022"/>
    </source>
</evidence>
<evidence type="ECO:0000256" key="6">
    <source>
        <dbReference type="ARBA" id="ARBA00023170"/>
    </source>
</evidence>
<feature type="transmembrane region" description="Helical" evidence="9">
    <location>
        <begin position="38"/>
        <end position="59"/>
    </location>
</feature>
<dbReference type="PRINTS" id="PR00237">
    <property type="entry name" value="GPCRRHODOPSN"/>
</dbReference>
<evidence type="ECO:0000313" key="11">
    <source>
        <dbReference type="EMBL" id="EDV19466.1"/>
    </source>
</evidence>
<dbReference type="SUPFAM" id="SSF81321">
    <property type="entry name" value="Family A G protein-coupled receptor-like"/>
    <property type="match status" value="1"/>
</dbReference>
<dbReference type="InterPro" id="IPR017452">
    <property type="entry name" value="GPCR_Rhodpsn_7TM"/>
</dbReference>
<dbReference type="RefSeq" id="XP_002118066.1">
    <property type="nucleotide sequence ID" value="XM_002118030.1"/>
</dbReference>
<dbReference type="EMBL" id="DS985273">
    <property type="protein sequence ID" value="EDV19466.1"/>
    <property type="molecule type" value="Genomic_DNA"/>
</dbReference>
<gene>
    <name evidence="11" type="ORF">TRIADDRAFT_62091</name>
</gene>
<dbReference type="InParanoid" id="B3SCT6"/>
<comment type="subcellular location">
    <subcellularLocation>
        <location evidence="1">Membrane</location>
        <topology evidence="1">Multi-pass membrane protein</topology>
    </subcellularLocation>
</comment>
<keyword evidence="6 8" id="KW-0675">Receptor</keyword>
<dbReference type="PhylomeDB" id="B3SCT6"/>
<dbReference type="GO" id="GO:0016020">
    <property type="term" value="C:membrane"/>
    <property type="evidence" value="ECO:0007669"/>
    <property type="project" value="UniProtKB-SubCell"/>
</dbReference>
<dbReference type="Gene3D" id="1.20.1070.10">
    <property type="entry name" value="Rhodopsin 7-helix transmembrane proteins"/>
    <property type="match status" value="1"/>
</dbReference>
<keyword evidence="3 9" id="KW-1133">Transmembrane helix</keyword>
<dbReference type="KEGG" id="tad:TRIADDRAFT_62091"/>
<evidence type="ECO:0000256" key="2">
    <source>
        <dbReference type="ARBA" id="ARBA00022692"/>
    </source>
</evidence>
<dbReference type="Pfam" id="PF00001">
    <property type="entry name" value="7tm_1"/>
    <property type="match status" value="1"/>
</dbReference>
<feature type="domain" description="G-protein coupled receptors family 1 profile" evidence="10">
    <location>
        <begin position="1"/>
        <end position="239"/>
    </location>
</feature>
<accession>B3SCT6</accession>
<keyword evidence="2 8" id="KW-0812">Transmembrane</keyword>
<protein>
    <recommendedName>
        <fullName evidence="10">G-protein coupled receptors family 1 profile domain-containing protein</fullName>
    </recommendedName>
</protein>
<dbReference type="AlphaFoldDB" id="B3SCT6"/>
<keyword evidence="4 8" id="KW-0297">G-protein coupled receptor</keyword>
<keyword evidence="5 9" id="KW-0472">Membrane</keyword>
<dbReference type="GO" id="GO:0007186">
    <property type="term" value="P:G protein-coupled receptor signaling pathway"/>
    <property type="evidence" value="ECO:0000318"/>
    <property type="project" value="GO_Central"/>
</dbReference>
<evidence type="ECO:0000256" key="5">
    <source>
        <dbReference type="ARBA" id="ARBA00023136"/>
    </source>
</evidence>
<name>B3SCT6_TRIAD</name>
<feature type="transmembrane region" description="Helical" evidence="9">
    <location>
        <begin position="179"/>
        <end position="203"/>
    </location>
</feature>
<dbReference type="FunFam" id="1.20.1070.10:FF:000278">
    <property type="entry name" value="Trace amine-associated receptor 1"/>
    <property type="match status" value="1"/>
</dbReference>
<dbReference type="GeneID" id="6759259"/>
<evidence type="ECO:0000256" key="9">
    <source>
        <dbReference type="SAM" id="Phobius"/>
    </source>
</evidence>
<evidence type="ECO:0000256" key="1">
    <source>
        <dbReference type="ARBA" id="ARBA00004141"/>
    </source>
</evidence>
<keyword evidence="7 8" id="KW-0807">Transducer</keyword>
<feature type="transmembrane region" description="Helical" evidence="9">
    <location>
        <begin position="215"/>
        <end position="240"/>
    </location>
</feature>
<dbReference type="InterPro" id="IPR000276">
    <property type="entry name" value="GPCR_Rhodpsn"/>
</dbReference>
<dbReference type="CDD" id="cd00637">
    <property type="entry name" value="7tm_classA_rhodopsin-like"/>
    <property type="match status" value="1"/>
</dbReference>
<dbReference type="PANTHER" id="PTHR24235">
    <property type="entry name" value="NEUROPEPTIDE Y RECEPTOR"/>
    <property type="match status" value="1"/>
</dbReference>
<evidence type="ECO:0000259" key="10">
    <source>
        <dbReference type="PROSITE" id="PS50262"/>
    </source>
</evidence>
<dbReference type="PROSITE" id="PS50262">
    <property type="entry name" value="G_PROTEIN_RECEP_F1_2"/>
    <property type="match status" value="1"/>
</dbReference>
<evidence type="ECO:0000256" key="3">
    <source>
        <dbReference type="ARBA" id="ARBA00022989"/>
    </source>
</evidence>
<dbReference type="HOGENOM" id="CLU_054463_0_0_1"/>
<dbReference type="Proteomes" id="UP000009022">
    <property type="component" value="Unassembled WGS sequence"/>
</dbReference>
<reference evidence="11 12" key="1">
    <citation type="journal article" date="2008" name="Nature">
        <title>The Trichoplax genome and the nature of placozoans.</title>
        <authorList>
            <person name="Srivastava M."/>
            <person name="Begovic E."/>
            <person name="Chapman J."/>
            <person name="Putnam N.H."/>
            <person name="Hellsten U."/>
            <person name="Kawashima T."/>
            <person name="Kuo A."/>
            <person name="Mitros T."/>
            <person name="Salamov A."/>
            <person name="Carpenter M.L."/>
            <person name="Signorovitch A.Y."/>
            <person name="Moreno M.A."/>
            <person name="Kamm K."/>
            <person name="Grimwood J."/>
            <person name="Schmutz J."/>
            <person name="Shapiro H."/>
            <person name="Grigoriev I.V."/>
            <person name="Buss L.W."/>
            <person name="Schierwater B."/>
            <person name="Dellaporta S.L."/>
            <person name="Rokhsar D.S."/>
        </authorList>
    </citation>
    <scope>NUCLEOTIDE SEQUENCE [LARGE SCALE GENOMIC DNA]</scope>
    <source>
        <strain evidence="11 12">Grell-BS-1999</strain>
    </source>
</reference>